<feature type="region of interest" description="Disordered" evidence="4">
    <location>
        <begin position="241"/>
        <end position="270"/>
    </location>
</feature>
<dbReference type="PIRSF" id="PIRSF000615">
    <property type="entry name" value="TyrPK_CSF1-R"/>
    <property type="match status" value="1"/>
</dbReference>
<sequence length="329" mass="35955">MFSVSGTSTGVMVGLITAFVVIVILVIVIVFLINRMRQERKTLNDYLALENELHQRGKIELLNPSSTVDEQAELPCHIAKWEVPRSNITIGKQLGAGAFGRVVKASVTGLEGPACTTVAIKICKNAFDVSQARALALELKIMMNMGKHLNIVNLKGVSTAEIRKGELWILVEYCRFGNLINFMQCHRSKFTNLICPETGKIQHHLVANPPVLPCFSESNPPVPAINQDGYLCSITSKLVLSDPPPGSSTETDPSSTMPAPGNSRSRAVANNPLDTMGAESYFEKSVDYMDEIGSVPGVSAVFSSMDLISWAWQVAQGMEYLCRRKVQRG</sequence>
<name>A0A8J8WN43_CHIOP</name>
<feature type="binding site" evidence="2 3">
    <location>
        <position position="121"/>
    </location>
    <ligand>
        <name>ATP</name>
        <dbReference type="ChEBI" id="CHEBI:30616"/>
    </ligand>
</feature>
<dbReference type="GO" id="GO:0043235">
    <property type="term" value="C:receptor complex"/>
    <property type="evidence" value="ECO:0007669"/>
    <property type="project" value="TreeGrafter"/>
</dbReference>
<gene>
    <name evidence="7" type="primary">Flt1_1</name>
    <name evidence="7" type="ORF">GWK47_025804</name>
</gene>
<dbReference type="GO" id="GO:0007169">
    <property type="term" value="P:cell surface receptor protein tyrosine kinase signaling pathway"/>
    <property type="evidence" value="ECO:0007669"/>
    <property type="project" value="TreeGrafter"/>
</dbReference>
<feature type="compositionally biased region" description="Polar residues" evidence="4">
    <location>
        <begin position="247"/>
        <end position="265"/>
    </location>
</feature>
<protein>
    <submittedName>
        <fullName evidence="7">Vascular endothelial growth factor receptor 1</fullName>
    </submittedName>
</protein>
<organism evidence="7 8">
    <name type="scientific">Chionoecetes opilio</name>
    <name type="common">Atlantic snow crab</name>
    <name type="synonym">Cancer opilio</name>
    <dbReference type="NCBI Taxonomy" id="41210"/>
    <lineage>
        <taxon>Eukaryota</taxon>
        <taxon>Metazoa</taxon>
        <taxon>Ecdysozoa</taxon>
        <taxon>Arthropoda</taxon>
        <taxon>Crustacea</taxon>
        <taxon>Multicrustacea</taxon>
        <taxon>Malacostraca</taxon>
        <taxon>Eumalacostraca</taxon>
        <taxon>Eucarida</taxon>
        <taxon>Decapoda</taxon>
        <taxon>Pleocyemata</taxon>
        <taxon>Brachyura</taxon>
        <taxon>Eubrachyura</taxon>
        <taxon>Majoidea</taxon>
        <taxon>Majidae</taxon>
        <taxon>Chionoecetes</taxon>
    </lineage>
</organism>
<dbReference type="Proteomes" id="UP000770661">
    <property type="component" value="Unassembled WGS sequence"/>
</dbReference>
<keyword evidence="8" id="KW-1185">Reference proteome</keyword>
<dbReference type="Gene3D" id="3.30.200.20">
    <property type="entry name" value="Phosphorylase Kinase, domain 1"/>
    <property type="match status" value="1"/>
</dbReference>
<dbReference type="GO" id="GO:0005886">
    <property type="term" value="C:plasma membrane"/>
    <property type="evidence" value="ECO:0007669"/>
    <property type="project" value="TreeGrafter"/>
</dbReference>
<dbReference type="PANTHER" id="PTHR24416:SF600">
    <property type="entry name" value="PDGF- AND VEGF-RECEPTOR RELATED, ISOFORM J"/>
    <property type="match status" value="1"/>
</dbReference>
<evidence type="ECO:0000256" key="3">
    <source>
        <dbReference type="PROSITE-ProRule" id="PRU10141"/>
    </source>
</evidence>
<dbReference type="InterPro" id="IPR050122">
    <property type="entry name" value="RTK"/>
</dbReference>
<evidence type="ECO:0000256" key="5">
    <source>
        <dbReference type="SAM" id="Phobius"/>
    </source>
</evidence>
<dbReference type="InterPro" id="IPR017441">
    <property type="entry name" value="Protein_kinase_ATP_BS"/>
</dbReference>
<reference evidence="7" key="1">
    <citation type="submission" date="2020-07" db="EMBL/GenBank/DDBJ databases">
        <title>The High-quality genome of the commercially important snow crab, Chionoecetes opilio.</title>
        <authorList>
            <person name="Jeong J.-H."/>
            <person name="Ryu S."/>
        </authorList>
    </citation>
    <scope>NUCLEOTIDE SEQUENCE</scope>
    <source>
        <strain evidence="7">MADBK_172401_WGS</strain>
        <tissue evidence="7">Digestive gland</tissue>
    </source>
</reference>
<proteinExistence type="predicted"/>
<dbReference type="GO" id="GO:0004714">
    <property type="term" value="F:transmembrane receptor protein tyrosine kinase activity"/>
    <property type="evidence" value="ECO:0007669"/>
    <property type="project" value="TreeGrafter"/>
</dbReference>
<keyword evidence="7" id="KW-0675">Receptor</keyword>
<dbReference type="AlphaFoldDB" id="A0A8J8WN43"/>
<keyword evidence="5" id="KW-1133">Transmembrane helix</keyword>
<evidence type="ECO:0000256" key="2">
    <source>
        <dbReference type="PIRSR" id="PIRSR000615-2"/>
    </source>
</evidence>
<dbReference type="OrthoDB" id="6380902at2759"/>
<keyword evidence="2 3" id="KW-0067">ATP-binding</keyword>
<keyword evidence="5" id="KW-0472">Membrane</keyword>
<feature type="binding site" evidence="2">
    <location>
        <begin position="95"/>
        <end position="102"/>
    </location>
    <ligand>
        <name>ATP</name>
        <dbReference type="ChEBI" id="CHEBI:30616"/>
    </ligand>
</feature>
<comment type="subcellular location">
    <subcellularLocation>
        <location evidence="1">Membrane</location>
        <topology evidence="1">Single-pass membrane protein</topology>
    </subcellularLocation>
</comment>
<accession>A0A8J8WN43</accession>
<evidence type="ECO:0000313" key="7">
    <source>
        <dbReference type="EMBL" id="KAG0699437.1"/>
    </source>
</evidence>
<keyword evidence="5" id="KW-0812">Transmembrane</keyword>
<dbReference type="PROSITE" id="PS50011">
    <property type="entry name" value="PROTEIN_KINASE_DOM"/>
    <property type="match status" value="1"/>
</dbReference>
<dbReference type="PANTHER" id="PTHR24416">
    <property type="entry name" value="TYROSINE-PROTEIN KINASE RECEPTOR"/>
    <property type="match status" value="1"/>
</dbReference>
<evidence type="ECO:0000256" key="1">
    <source>
        <dbReference type="ARBA" id="ARBA00004167"/>
    </source>
</evidence>
<keyword evidence="2 3" id="KW-0547">Nucleotide-binding</keyword>
<dbReference type="InterPro" id="IPR011009">
    <property type="entry name" value="Kinase-like_dom_sf"/>
</dbReference>
<evidence type="ECO:0000256" key="4">
    <source>
        <dbReference type="SAM" id="MobiDB-lite"/>
    </source>
</evidence>
<feature type="domain" description="Protein kinase" evidence="6">
    <location>
        <begin position="88"/>
        <end position="329"/>
    </location>
</feature>
<dbReference type="InterPro" id="IPR000719">
    <property type="entry name" value="Prot_kinase_dom"/>
</dbReference>
<feature type="transmembrane region" description="Helical" evidence="5">
    <location>
        <begin position="12"/>
        <end position="33"/>
    </location>
</feature>
<dbReference type="GO" id="GO:0005524">
    <property type="term" value="F:ATP binding"/>
    <property type="evidence" value="ECO:0007669"/>
    <property type="project" value="UniProtKB-UniRule"/>
</dbReference>
<dbReference type="InterPro" id="IPR001245">
    <property type="entry name" value="Ser-Thr/Tyr_kinase_cat_dom"/>
</dbReference>
<dbReference type="PROSITE" id="PS00107">
    <property type="entry name" value="PROTEIN_KINASE_ATP"/>
    <property type="match status" value="1"/>
</dbReference>
<evidence type="ECO:0000259" key="6">
    <source>
        <dbReference type="PROSITE" id="PS50011"/>
    </source>
</evidence>
<dbReference type="SUPFAM" id="SSF56112">
    <property type="entry name" value="Protein kinase-like (PK-like)"/>
    <property type="match status" value="1"/>
</dbReference>
<comment type="caution">
    <text evidence="7">The sequence shown here is derived from an EMBL/GenBank/DDBJ whole genome shotgun (WGS) entry which is preliminary data.</text>
</comment>
<evidence type="ECO:0000313" key="8">
    <source>
        <dbReference type="Proteomes" id="UP000770661"/>
    </source>
</evidence>
<dbReference type="Pfam" id="PF07714">
    <property type="entry name" value="PK_Tyr_Ser-Thr"/>
    <property type="match status" value="1"/>
</dbReference>
<dbReference type="EMBL" id="JACEEZ010025589">
    <property type="protein sequence ID" value="KAG0699437.1"/>
    <property type="molecule type" value="Genomic_DNA"/>
</dbReference>